<evidence type="ECO:0000313" key="2">
    <source>
        <dbReference type="Proteomes" id="UP001596317"/>
    </source>
</evidence>
<proteinExistence type="predicted"/>
<organism evidence="1 2">
    <name type="scientific">Deinococcus multiflagellatus</name>
    <dbReference type="NCBI Taxonomy" id="1656887"/>
    <lineage>
        <taxon>Bacteria</taxon>
        <taxon>Thermotogati</taxon>
        <taxon>Deinococcota</taxon>
        <taxon>Deinococci</taxon>
        <taxon>Deinococcales</taxon>
        <taxon>Deinococcaceae</taxon>
        <taxon>Deinococcus</taxon>
    </lineage>
</organism>
<comment type="caution">
    <text evidence="1">The sequence shown here is derived from an EMBL/GenBank/DDBJ whole genome shotgun (WGS) entry which is preliminary data.</text>
</comment>
<dbReference type="Proteomes" id="UP001596317">
    <property type="component" value="Unassembled WGS sequence"/>
</dbReference>
<dbReference type="RefSeq" id="WP_380058795.1">
    <property type="nucleotide sequence ID" value="NZ_JBHSWB010000002.1"/>
</dbReference>
<dbReference type="EMBL" id="JBHSWB010000002">
    <property type="protein sequence ID" value="MFC6662878.1"/>
    <property type="molecule type" value="Genomic_DNA"/>
</dbReference>
<protein>
    <submittedName>
        <fullName evidence="1">Uncharacterized protein</fullName>
    </submittedName>
</protein>
<accession>A0ABW1ZQJ9</accession>
<sequence length="273" mass="30587">MTRDACLETIRAQGVAAAMAGQDWQDSPYEGSFEEAPLRAWREGWFALQDYVNARLVQHDVVMLERGQLLSCFVPPDHHARLRRLLCHIRHLGVVARHAQSRAARHAGMDRLEQAALALPCTEWAHQHAPHASNHAPMTITLLEPTIEAQYDALLSPILDQLPLSHAEHPVFLDSLSQRDRHMLLLQSMHSKVCNGGFAEWACTDRLVQDGAALLLALERMARVGQPDERALAARVASLVQEALRHLQGVHDPKNLDDDELPRCTGWMSAMTR</sequence>
<gene>
    <name evidence="1" type="ORF">ACFP90_22815</name>
</gene>
<reference evidence="2" key="1">
    <citation type="journal article" date="2019" name="Int. J. Syst. Evol. Microbiol.">
        <title>The Global Catalogue of Microorganisms (GCM) 10K type strain sequencing project: providing services to taxonomists for standard genome sequencing and annotation.</title>
        <authorList>
            <consortium name="The Broad Institute Genomics Platform"/>
            <consortium name="The Broad Institute Genome Sequencing Center for Infectious Disease"/>
            <person name="Wu L."/>
            <person name="Ma J."/>
        </authorList>
    </citation>
    <scope>NUCLEOTIDE SEQUENCE [LARGE SCALE GENOMIC DNA]</scope>
    <source>
        <strain evidence="2">CCUG 63830</strain>
    </source>
</reference>
<evidence type="ECO:0000313" key="1">
    <source>
        <dbReference type="EMBL" id="MFC6662878.1"/>
    </source>
</evidence>
<keyword evidence="2" id="KW-1185">Reference proteome</keyword>
<name>A0ABW1ZQJ9_9DEIO</name>